<reference evidence="6" key="1">
    <citation type="submission" date="2025-08" db="UniProtKB">
        <authorList>
            <consortium name="RefSeq"/>
        </authorList>
    </citation>
    <scope>IDENTIFICATION</scope>
</reference>
<dbReference type="InterPro" id="IPR011162">
    <property type="entry name" value="MHC_I/II-like_Ag-recog"/>
</dbReference>
<keyword evidence="1" id="KW-0325">Glycoprotein</keyword>
<dbReference type="GeneID" id="132542679"/>
<evidence type="ECO:0000313" key="6">
    <source>
        <dbReference type="RefSeq" id="XP_060061332.1"/>
    </source>
</evidence>
<evidence type="ECO:0000313" key="5">
    <source>
        <dbReference type="Proteomes" id="UP001652624"/>
    </source>
</evidence>
<keyword evidence="4" id="KW-0732">Signal</keyword>
<accession>A0ABM3YJT1</accession>
<feature type="transmembrane region" description="Helical" evidence="3">
    <location>
        <begin position="238"/>
        <end position="257"/>
    </location>
</feature>
<protein>
    <submittedName>
        <fullName evidence="6">UL16-binding protein 1-like isoform X1</fullName>
    </submittedName>
</protein>
<feature type="region of interest" description="Disordered" evidence="2">
    <location>
        <begin position="302"/>
        <end position="331"/>
    </location>
</feature>
<dbReference type="InterPro" id="IPR037055">
    <property type="entry name" value="MHC_I-like_Ag-recog_sf"/>
</dbReference>
<keyword evidence="3" id="KW-0812">Transmembrane</keyword>
<name>A0ABM3YJT1_ERIEU</name>
<dbReference type="RefSeq" id="XP_060061332.1">
    <property type="nucleotide sequence ID" value="XM_060205349.1"/>
</dbReference>
<evidence type="ECO:0000256" key="3">
    <source>
        <dbReference type="SAM" id="Phobius"/>
    </source>
</evidence>
<keyword evidence="3" id="KW-1133">Transmembrane helix</keyword>
<feature type="chain" id="PRO_5047517638" evidence="4">
    <location>
        <begin position="26"/>
        <end position="331"/>
    </location>
</feature>
<feature type="signal peptide" evidence="4">
    <location>
        <begin position="1"/>
        <end position="25"/>
    </location>
</feature>
<keyword evidence="5" id="KW-1185">Reference proteome</keyword>
<gene>
    <name evidence="6" type="primary">LOC132542679</name>
</gene>
<evidence type="ECO:0000256" key="1">
    <source>
        <dbReference type="ARBA" id="ARBA00023180"/>
    </source>
</evidence>
<proteinExistence type="predicted"/>
<sequence length="331" mass="36608">MARGTAPRFPAVLIILLLSGNCLRADLGGSHSLCINFTITVRNSAGSQWCEAVVQLLVHQEEKLPLFNYTCENHKRPDSWLTPLSHLWAKVDIDTRSIFTETLRDLMEELKKKILDLQQETSTNSGPLSLQGSIQYQVGINGSKVVLPLSFQGEEVVKFEWTHQGLKVHSANKSMEEKWKKYKEVIELFKKIPGEFKMVIDSLSKFLNKVPQTTEAPTLTAGAVTAPANTTASSHVHWFIPIAISVSVLVAIILLIIRHRCAHILTEMLQKVRRSFSRAMLPTCSRSVSSCSTELQARQLAQATPSSAGLGHGPADAGSRLLHLPSTHNDT</sequence>
<organism evidence="5 6">
    <name type="scientific">Erinaceus europaeus</name>
    <name type="common">Western European hedgehog</name>
    <dbReference type="NCBI Taxonomy" id="9365"/>
    <lineage>
        <taxon>Eukaryota</taxon>
        <taxon>Metazoa</taxon>
        <taxon>Chordata</taxon>
        <taxon>Craniata</taxon>
        <taxon>Vertebrata</taxon>
        <taxon>Euteleostomi</taxon>
        <taxon>Mammalia</taxon>
        <taxon>Eutheria</taxon>
        <taxon>Laurasiatheria</taxon>
        <taxon>Eulipotyphla</taxon>
        <taxon>Erinaceidae</taxon>
        <taxon>Erinaceinae</taxon>
        <taxon>Erinaceus</taxon>
    </lineage>
</organism>
<dbReference type="Gene3D" id="3.30.500.10">
    <property type="entry name" value="MHC class I-like antigen recognition-like"/>
    <property type="match status" value="1"/>
</dbReference>
<keyword evidence="3" id="KW-0472">Membrane</keyword>
<evidence type="ECO:0000256" key="2">
    <source>
        <dbReference type="SAM" id="MobiDB-lite"/>
    </source>
</evidence>
<dbReference type="SUPFAM" id="SSF54452">
    <property type="entry name" value="MHC antigen-recognition domain"/>
    <property type="match status" value="1"/>
</dbReference>
<evidence type="ECO:0000256" key="4">
    <source>
        <dbReference type="SAM" id="SignalP"/>
    </source>
</evidence>
<dbReference type="Proteomes" id="UP001652624">
    <property type="component" value="Chromosome 13"/>
</dbReference>